<keyword evidence="2" id="KW-1185">Reference proteome</keyword>
<dbReference type="Proteomes" id="UP000762676">
    <property type="component" value="Unassembled WGS sequence"/>
</dbReference>
<gene>
    <name evidence="1" type="ORF">ElyMa_002410700</name>
</gene>
<organism evidence="1 2">
    <name type="scientific">Elysia marginata</name>
    <dbReference type="NCBI Taxonomy" id="1093978"/>
    <lineage>
        <taxon>Eukaryota</taxon>
        <taxon>Metazoa</taxon>
        <taxon>Spiralia</taxon>
        <taxon>Lophotrochozoa</taxon>
        <taxon>Mollusca</taxon>
        <taxon>Gastropoda</taxon>
        <taxon>Heterobranchia</taxon>
        <taxon>Euthyneura</taxon>
        <taxon>Panpulmonata</taxon>
        <taxon>Sacoglossa</taxon>
        <taxon>Placobranchoidea</taxon>
        <taxon>Plakobranchidae</taxon>
        <taxon>Elysia</taxon>
    </lineage>
</organism>
<evidence type="ECO:0000313" key="2">
    <source>
        <dbReference type="Proteomes" id="UP000762676"/>
    </source>
</evidence>
<dbReference type="AlphaFoldDB" id="A0AAV4GFD3"/>
<comment type="caution">
    <text evidence="1">The sequence shown here is derived from an EMBL/GenBank/DDBJ whole genome shotgun (WGS) entry which is preliminary data.</text>
</comment>
<name>A0AAV4GFD3_9GAST</name>
<sequence length="114" mass="13342">MEEGRHSLGQIFWDEEDRTIQALGELPRFIATEHFLENHGLLKEQQGALGRLGMEGENVSNQKKRNKLKYFGHVKQHDKLEKQCMEDAIESIEQDIAEWLKMTTTEAARRTFDR</sequence>
<accession>A0AAV4GFD3</accession>
<reference evidence="1 2" key="1">
    <citation type="journal article" date="2021" name="Elife">
        <title>Chloroplast acquisition without the gene transfer in kleptoplastic sea slugs, Plakobranchus ocellatus.</title>
        <authorList>
            <person name="Maeda T."/>
            <person name="Takahashi S."/>
            <person name="Yoshida T."/>
            <person name="Shimamura S."/>
            <person name="Takaki Y."/>
            <person name="Nagai Y."/>
            <person name="Toyoda A."/>
            <person name="Suzuki Y."/>
            <person name="Arimoto A."/>
            <person name="Ishii H."/>
            <person name="Satoh N."/>
            <person name="Nishiyama T."/>
            <person name="Hasebe M."/>
            <person name="Maruyama T."/>
            <person name="Minagawa J."/>
            <person name="Obokata J."/>
            <person name="Shigenobu S."/>
        </authorList>
    </citation>
    <scope>NUCLEOTIDE SEQUENCE [LARGE SCALE GENOMIC DNA]</scope>
</reference>
<dbReference type="EMBL" id="BMAT01004932">
    <property type="protein sequence ID" value="GFR84122.1"/>
    <property type="molecule type" value="Genomic_DNA"/>
</dbReference>
<evidence type="ECO:0000313" key="1">
    <source>
        <dbReference type="EMBL" id="GFR84122.1"/>
    </source>
</evidence>
<proteinExistence type="predicted"/>
<protein>
    <submittedName>
        <fullName evidence="1">Uncharacterized protein</fullName>
    </submittedName>
</protein>